<organism evidence="2 3">
    <name type="scientific">Giardia muris</name>
    <dbReference type="NCBI Taxonomy" id="5742"/>
    <lineage>
        <taxon>Eukaryota</taxon>
        <taxon>Metamonada</taxon>
        <taxon>Diplomonadida</taxon>
        <taxon>Hexamitidae</taxon>
        <taxon>Giardiinae</taxon>
        <taxon>Giardia</taxon>
    </lineage>
</organism>
<name>A0A4Z1SMB9_GIAMU</name>
<dbReference type="PANTHER" id="PTHR37049:SF4">
    <property type="entry name" value="RHODANESE DOMAIN-CONTAINING PROTEIN"/>
    <property type="match status" value="1"/>
</dbReference>
<dbReference type="AlphaFoldDB" id="A0A4Z1SMB9"/>
<comment type="caution">
    <text evidence="2">The sequence shown here is derived from an EMBL/GenBank/DDBJ whole genome shotgun (WGS) entry which is preliminary data.</text>
</comment>
<protein>
    <recommendedName>
        <fullName evidence="4">Tail specific protease domain-containing protein</fullName>
    </recommendedName>
</protein>
<proteinExistence type="predicted"/>
<keyword evidence="1" id="KW-1133">Transmembrane helix</keyword>
<reference evidence="2 3" key="1">
    <citation type="submission" date="2019-05" db="EMBL/GenBank/DDBJ databases">
        <title>The compact genome of Giardia muris reveals important steps in the evolution of intestinal protozoan parasites.</title>
        <authorList>
            <person name="Xu F."/>
            <person name="Jimenez-Gonzalez A."/>
            <person name="Einarsson E."/>
            <person name="Astvaldsson A."/>
            <person name="Peirasmaki D."/>
            <person name="Eckmann L."/>
            <person name="Andersson J.O."/>
            <person name="Svard S.G."/>
            <person name="Jerlstrom-Hultqvist J."/>
        </authorList>
    </citation>
    <scope>NUCLEOTIDE SEQUENCE [LARGE SCALE GENOMIC DNA]</scope>
    <source>
        <strain evidence="2 3">Roberts-Thomson</strain>
    </source>
</reference>
<sequence>MFLLLLIVSLALALKPKEVITLDELSKMLDSIPLDIKAVADPTLDTLIKLVDMYVFDEMAKDPIPPFGGMDQGPGYARLTPVDLKARLNSIRGRIDSFDNDFSFHNELSHAYLDLKDPHTVYAKPQGYAAFRLALPLTLSPSLQKDGKMEYVLSELPPEYSFVTQAYRLLCHEQGISLDSFIGGTVAKINGIDAHVAVQQFADDLVYVSKNPHARYNRALSTDFYLRSLRVYCWPGTTGSPLDTETYTFEFSSLEGTLELPLLAFSTVEFEDAYAIAEKNRPSTETGAVETPTSPLRRFLAADVIPAPTLEDEDNMEFSAIHTFSDLSLYRLTRDNKLVAYLLNILTFAPEDPNAFVDAFEQCMQAMDDKQSEDAYLFVNLAENGGGYVTLGYRVLHVLAPTVEPLFGNYTVRKSRYAEYYASAGLFARQARYRLTDWMRYRNNAWYTGETQTFTFPTSQAVDYSGTYTFDLAYDEGEFVEALDHLMSVKPPSFLQKYGVSRLVFLTDGTCGSTCATLANRAREARAGLWIGIGGNVELRDNISMVVASFAGGSVMDTDYIFSKDFLEDNVEERLSIRRLPTSAIHRWAFEQLFSWNTSQKYSPVATPLEFVNNPVDLYVDLWPTPKTGMKSPTFYRDLSNAVYDTVTTKGCLDFQVQLDTEYCPPLGNKLFGHQCNPLTNTYSPTTCAFYSCMSGYILSLADLCEPVHEKWDQPQTAIERGIYAGLAVVLALLIGALTGYFVWRCIVFARAKRTASIKSAEIGETGETSLSTNNLLVDEDDDTETHKQE</sequence>
<dbReference type="SUPFAM" id="SSF52096">
    <property type="entry name" value="ClpP/crotonase"/>
    <property type="match status" value="1"/>
</dbReference>
<keyword evidence="1" id="KW-0812">Transmembrane</keyword>
<feature type="transmembrane region" description="Helical" evidence="1">
    <location>
        <begin position="723"/>
        <end position="744"/>
    </location>
</feature>
<dbReference type="Proteomes" id="UP000315496">
    <property type="component" value="Chromosome 4"/>
</dbReference>
<gene>
    <name evidence="2" type="ORF">GMRT_10587</name>
</gene>
<dbReference type="EMBL" id="VDLU01000004">
    <property type="protein sequence ID" value="TNJ26834.1"/>
    <property type="molecule type" value="Genomic_DNA"/>
</dbReference>
<dbReference type="OrthoDB" id="27214at2759"/>
<evidence type="ECO:0008006" key="4">
    <source>
        <dbReference type="Google" id="ProtNLM"/>
    </source>
</evidence>
<evidence type="ECO:0000256" key="1">
    <source>
        <dbReference type="SAM" id="Phobius"/>
    </source>
</evidence>
<evidence type="ECO:0000313" key="2">
    <source>
        <dbReference type="EMBL" id="TNJ26834.1"/>
    </source>
</evidence>
<dbReference type="InterPro" id="IPR029045">
    <property type="entry name" value="ClpP/crotonase-like_dom_sf"/>
</dbReference>
<keyword evidence="3" id="KW-1185">Reference proteome</keyword>
<accession>A0A4Z1SMB9</accession>
<dbReference type="VEuPathDB" id="GiardiaDB:GMRT_10587"/>
<evidence type="ECO:0000313" key="3">
    <source>
        <dbReference type="Proteomes" id="UP000315496"/>
    </source>
</evidence>
<dbReference type="PANTHER" id="PTHR37049">
    <property type="entry name" value="PEPTIDASE S41 FAMILY PROTEIN"/>
    <property type="match status" value="1"/>
</dbReference>
<dbReference type="InterPro" id="IPR052766">
    <property type="entry name" value="S41A_metabolite_peptidase"/>
</dbReference>
<keyword evidence="1" id="KW-0472">Membrane</keyword>